<name>A0A8J7U625_9BACT</name>
<evidence type="ECO:0000313" key="2">
    <source>
        <dbReference type="EMBL" id="MBO1321088.1"/>
    </source>
</evidence>
<evidence type="ECO:0000256" key="1">
    <source>
        <dbReference type="SAM" id="MobiDB-lite"/>
    </source>
</evidence>
<protein>
    <submittedName>
        <fullName evidence="2">Uncharacterized protein</fullName>
    </submittedName>
</protein>
<comment type="caution">
    <text evidence="2">The sequence shown here is derived from an EMBL/GenBank/DDBJ whole genome shotgun (WGS) entry which is preliminary data.</text>
</comment>
<dbReference type="EMBL" id="JAFREP010000021">
    <property type="protein sequence ID" value="MBO1321088.1"/>
    <property type="molecule type" value="Genomic_DNA"/>
</dbReference>
<evidence type="ECO:0000313" key="3">
    <source>
        <dbReference type="Proteomes" id="UP000664417"/>
    </source>
</evidence>
<keyword evidence="3" id="KW-1185">Reference proteome</keyword>
<feature type="region of interest" description="Disordered" evidence="1">
    <location>
        <begin position="152"/>
        <end position="171"/>
    </location>
</feature>
<sequence>MMPMKRDAAPEVLAKAETYRDAYLKRLNDYAALPKAEQKKKQKPKFQWPKVRKEPINKANSAHLVALTHNHCNYCDGHPLAATSRRTLDHFKVRNTIPRRLFPGKTSSSVATNAKRRKAPITLSGYSNPMSRVISSTHIFYLTHERAKLRSTPAPRYLTSNEPGKPSKPWV</sequence>
<organism evidence="2 3">
    <name type="scientific">Acanthopleuribacter pedis</name>
    <dbReference type="NCBI Taxonomy" id="442870"/>
    <lineage>
        <taxon>Bacteria</taxon>
        <taxon>Pseudomonadati</taxon>
        <taxon>Acidobacteriota</taxon>
        <taxon>Holophagae</taxon>
        <taxon>Acanthopleuribacterales</taxon>
        <taxon>Acanthopleuribacteraceae</taxon>
        <taxon>Acanthopleuribacter</taxon>
    </lineage>
</organism>
<dbReference type="Proteomes" id="UP000664417">
    <property type="component" value="Unassembled WGS sequence"/>
</dbReference>
<gene>
    <name evidence="2" type="ORF">J3U88_21595</name>
</gene>
<proteinExistence type="predicted"/>
<dbReference type="RefSeq" id="WP_207861060.1">
    <property type="nucleotide sequence ID" value="NZ_JAFREP010000021.1"/>
</dbReference>
<accession>A0A8J7U625</accession>
<dbReference type="AlphaFoldDB" id="A0A8J7U625"/>
<reference evidence="2" key="1">
    <citation type="submission" date="2021-03" db="EMBL/GenBank/DDBJ databases">
        <authorList>
            <person name="Wang G."/>
        </authorList>
    </citation>
    <scope>NUCLEOTIDE SEQUENCE</scope>
    <source>
        <strain evidence="2">KCTC 12899</strain>
    </source>
</reference>